<dbReference type="KEGG" id="dov:DSCO28_58650"/>
<name>A0A5K7ZYF6_9BACT</name>
<dbReference type="EMBL" id="AP021876">
    <property type="protein sequence ID" value="BBO85299.1"/>
    <property type="molecule type" value="Genomic_DNA"/>
</dbReference>
<dbReference type="SUPFAM" id="SSF81296">
    <property type="entry name" value="E set domains"/>
    <property type="match status" value="1"/>
</dbReference>
<dbReference type="Pfam" id="PF16561">
    <property type="entry name" value="AMPK1_CBM"/>
    <property type="match status" value="1"/>
</dbReference>
<gene>
    <name evidence="3" type="ORF">DSCO28_58650</name>
</gene>
<organism evidence="3 4">
    <name type="scientific">Desulfosarcina ovata subsp. sediminis</name>
    <dbReference type="NCBI Taxonomy" id="885957"/>
    <lineage>
        <taxon>Bacteria</taxon>
        <taxon>Pseudomonadati</taxon>
        <taxon>Thermodesulfobacteriota</taxon>
        <taxon>Desulfobacteria</taxon>
        <taxon>Desulfobacterales</taxon>
        <taxon>Desulfosarcinaceae</taxon>
        <taxon>Desulfosarcina</taxon>
    </lineage>
</organism>
<evidence type="ECO:0000313" key="4">
    <source>
        <dbReference type="Proteomes" id="UP000425960"/>
    </source>
</evidence>
<dbReference type="InterPro" id="IPR014756">
    <property type="entry name" value="Ig_E-set"/>
</dbReference>
<evidence type="ECO:0000313" key="3">
    <source>
        <dbReference type="EMBL" id="BBO85299.1"/>
    </source>
</evidence>
<feature type="transmembrane region" description="Helical" evidence="1">
    <location>
        <begin position="75"/>
        <end position="94"/>
    </location>
</feature>
<protein>
    <recommendedName>
        <fullName evidence="2">AMP-activated protein kinase glycogen-binding domain-containing protein</fullName>
    </recommendedName>
</protein>
<proteinExistence type="predicted"/>
<dbReference type="RefSeq" id="WP_155324949.1">
    <property type="nucleotide sequence ID" value="NZ_AP021876.1"/>
</dbReference>
<reference evidence="3 4" key="1">
    <citation type="submission" date="2019-11" db="EMBL/GenBank/DDBJ databases">
        <title>Comparative genomics of hydrocarbon-degrading Desulfosarcina strains.</title>
        <authorList>
            <person name="Watanabe M."/>
            <person name="Kojima H."/>
            <person name="Fukui M."/>
        </authorList>
    </citation>
    <scope>NUCLEOTIDE SEQUENCE [LARGE SCALE GENOMIC DNA]</scope>
    <source>
        <strain evidence="3 4">28bB2T</strain>
    </source>
</reference>
<dbReference type="AlphaFoldDB" id="A0A5K7ZYF6"/>
<dbReference type="InterPro" id="IPR032640">
    <property type="entry name" value="AMPK1_CBM"/>
</dbReference>
<keyword evidence="1" id="KW-0472">Membrane</keyword>
<keyword evidence="1" id="KW-1133">Transmembrane helix</keyword>
<dbReference type="CDD" id="cd02859">
    <property type="entry name" value="E_set_AMPKbeta_like_N"/>
    <property type="match status" value="1"/>
</dbReference>
<dbReference type="InterPro" id="IPR013783">
    <property type="entry name" value="Ig-like_fold"/>
</dbReference>
<feature type="domain" description="AMP-activated protein kinase glycogen-binding" evidence="2">
    <location>
        <begin position="110"/>
        <end position="187"/>
    </location>
</feature>
<dbReference type="Proteomes" id="UP000425960">
    <property type="component" value="Chromosome"/>
</dbReference>
<accession>A0A5K7ZYF6</accession>
<evidence type="ECO:0000256" key="1">
    <source>
        <dbReference type="SAM" id="Phobius"/>
    </source>
</evidence>
<sequence length="190" mass="21638">MDDFLASMYIDNELDLDEKVQFVDKIHSEQPFYQDTRELLLQEKRLRMPVDMAMLPDRPPVPEAKQRWLRRLIRPVAYATAGFAFAALLLFVSFSPPAPAPAPQVNRFVIYEPSARQVELAGSFTGWQRTPLQPVGNSGYWEIQLKVPSGEHRFAYILDGDRQMADPTLPGRERDDFGGENSILTVEGQV</sequence>
<evidence type="ECO:0000259" key="2">
    <source>
        <dbReference type="Pfam" id="PF16561"/>
    </source>
</evidence>
<keyword evidence="1" id="KW-0812">Transmembrane</keyword>
<dbReference type="Gene3D" id="2.60.40.10">
    <property type="entry name" value="Immunoglobulins"/>
    <property type="match status" value="1"/>
</dbReference>